<dbReference type="PANTHER" id="PTHR17490">
    <property type="entry name" value="SUA5"/>
    <property type="match status" value="1"/>
</dbReference>
<name>A0A2A4YMQ2_UNCAE</name>
<evidence type="ECO:0000313" key="8">
    <source>
        <dbReference type="EMBL" id="PCI96014.1"/>
    </source>
</evidence>
<dbReference type="GO" id="GO:0003725">
    <property type="term" value="F:double-stranded RNA binding"/>
    <property type="evidence" value="ECO:0007669"/>
    <property type="project" value="InterPro"/>
</dbReference>
<keyword evidence="4" id="KW-0963">Cytoplasm</keyword>
<evidence type="ECO:0000256" key="4">
    <source>
        <dbReference type="ARBA" id="ARBA00022490"/>
    </source>
</evidence>
<organism evidence="8 9">
    <name type="scientific">Aerophobetes bacterium</name>
    <dbReference type="NCBI Taxonomy" id="2030807"/>
    <lineage>
        <taxon>Bacteria</taxon>
        <taxon>Candidatus Aerophobota</taxon>
    </lineage>
</organism>
<sequence length="194" mass="21316">MLKYQVAAKLLTQGELVALPTDTVYGIAAKADDISSVEKLFTLKKRPKFNPLTICLSDVEDLFNFLENENDLANVLAKRFWPGALTIVTLVKKEKVHPLIRAGSDYCGFRIADSDPLRVLIKEVGPIVLPSANISGNQPLIAPSEIKKIFPGLFVIEGKCNRSSVPSTVIKVDNGITVLREGKITRLMLDEALK</sequence>
<dbReference type="EMBL" id="NVUU01000004">
    <property type="protein sequence ID" value="PCI96014.1"/>
    <property type="molecule type" value="Genomic_DNA"/>
</dbReference>
<evidence type="ECO:0000256" key="2">
    <source>
        <dbReference type="ARBA" id="ARBA00007663"/>
    </source>
</evidence>
<evidence type="ECO:0000256" key="6">
    <source>
        <dbReference type="ARBA" id="ARBA00048366"/>
    </source>
</evidence>
<dbReference type="PANTHER" id="PTHR17490:SF10">
    <property type="entry name" value="THREONYLCARBAMOYL-AMP SYNTHASE"/>
    <property type="match status" value="1"/>
</dbReference>
<comment type="catalytic activity">
    <reaction evidence="6">
        <text>L-threonine + hydrogencarbonate + ATP = L-threonylcarbamoyladenylate + diphosphate + H2O</text>
        <dbReference type="Rhea" id="RHEA:36407"/>
        <dbReference type="ChEBI" id="CHEBI:15377"/>
        <dbReference type="ChEBI" id="CHEBI:17544"/>
        <dbReference type="ChEBI" id="CHEBI:30616"/>
        <dbReference type="ChEBI" id="CHEBI:33019"/>
        <dbReference type="ChEBI" id="CHEBI:57926"/>
        <dbReference type="ChEBI" id="CHEBI:73682"/>
        <dbReference type="EC" id="2.7.7.87"/>
    </reaction>
</comment>
<reference evidence="9" key="1">
    <citation type="submission" date="2017-08" db="EMBL/GenBank/DDBJ databases">
        <title>A dynamic microbial community with high functional redundancy inhabits the cold, oxic subseafloor aquifer.</title>
        <authorList>
            <person name="Tully B.J."/>
            <person name="Wheat C.G."/>
            <person name="Glazer B.T."/>
            <person name="Huber J.A."/>
        </authorList>
    </citation>
    <scope>NUCLEOTIDE SEQUENCE [LARGE SCALE GENOMIC DNA]</scope>
</reference>
<dbReference type="InterPro" id="IPR050156">
    <property type="entry name" value="TC-AMP_synthase_SUA5"/>
</dbReference>
<dbReference type="NCBIfam" id="TIGR00057">
    <property type="entry name" value="L-threonylcarbamoyladenylate synthase"/>
    <property type="match status" value="1"/>
</dbReference>
<dbReference type="GO" id="GO:0005737">
    <property type="term" value="C:cytoplasm"/>
    <property type="evidence" value="ECO:0007669"/>
    <property type="project" value="UniProtKB-SubCell"/>
</dbReference>
<dbReference type="GO" id="GO:0006450">
    <property type="term" value="P:regulation of translational fidelity"/>
    <property type="evidence" value="ECO:0007669"/>
    <property type="project" value="TreeGrafter"/>
</dbReference>
<dbReference type="PROSITE" id="PS51163">
    <property type="entry name" value="YRDC"/>
    <property type="match status" value="1"/>
</dbReference>
<dbReference type="Gene3D" id="3.90.870.10">
    <property type="entry name" value="DHBP synthase"/>
    <property type="match status" value="1"/>
</dbReference>
<dbReference type="Proteomes" id="UP000217838">
    <property type="component" value="Unassembled WGS sequence"/>
</dbReference>
<dbReference type="AlphaFoldDB" id="A0A2A4YMQ2"/>
<comment type="similarity">
    <text evidence="2">Belongs to the SUA5 family.</text>
</comment>
<comment type="subcellular location">
    <subcellularLocation>
        <location evidence="1">Cytoplasm</location>
    </subcellularLocation>
</comment>
<dbReference type="SUPFAM" id="SSF55821">
    <property type="entry name" value="YrdC/RibB"/>
    <property type="match status" value="1"/>
</dbReference>
<keyword evidence="5" id="KW-0808">Transferase</keyword>
<dbReference type="InterPro" id="IPR006070">
    <property type="entry name" value="Sua5-like_dom"/>
</dbReference>
<feature type="domain" description="YrdC-like" evidence="7">
    <location>
        <begin position="1"/>
        <end position="184"/>
    </location>
</feature>
<dbReference type="GO" id="GO:0061710">
    <property type="term" value="F:L-threonylcarbamoyladenylate synthase"/>
    <property type="evidence" value="ECO:0007669"/>
    <property type="project" value="UniProtKB-EC"/>
</dbReference>
<comment type="caution">
    <text evidence="8">The sequence shown here is derived from an EMBL/GenBank/DDBJ whole genome shotgun (WGS) entry which is preliminary data.</text>
</comment>
<evidence type="ECO:0000256" key="5">
    <source>
        <dbReference type="ARBA" id="ARBA00022679"/>
    </source>
</evidence>
<evidence type="ECO:0000313" key="9">
    <source>
        <dbReference type="Proteomes" id="UP000217838"/>
    </source>
</evidence>
<evidence type="ECO:0000256" key="1">
    <source>
        <dbReference type="ARBA" id="ARBA00004496"/>
    </source>
</evidence>
<dbReference type="InterPro" id="IPR017945">
    <property type="entry name" value="DHBP_synth_RibB-like_a/b_dom"/>
</dbReference>
<dbReference type="Pfam" id="PF01300">
    <property type="entry name" value="Sua5_yciO_yrdC"/>
    <property type="match status" value="1"/>
</dbReference>
<gene>
    <name evidence="8" type="ORF">COB11_00615</name>
</gene>
<accession>A0A2A4YMQ2</accession>
<proteinExistence type="inferred from homology"/>
<dbReference type="GO" id="GO:0000049">
    <property type="term" value="F:tRNA binding"/>
    <property type="evidence" value="ECO:0007669"/>
    <property type="project" value="TreeGrafter"/>
</dbReference>
<dbReference type="EC" id="2.7.7.87" evidence="3"/>
<evidence type="ECO:0000256" key="3">
    <source>
        <dbReference type="ARBA" id="ARBA00012584"/>
    </source>
</evidence>
<evidence type="ECO:0000259" key="7">
    <source>
        <dbReference type="PROSITE" id="PS51163"/>
    </source>
</evidence>
<protein>
    <recommendedName>
        <fullName evidence="3">L-threonylcarbamoyladenylate synthase</fullName>
        <ecNumber evidence="3">2.7.7.87</ecNumber>
    </recommendedName>
</protein>